<feature type="region of interest" description="Disordered" evidence="1">
    <location>
        <begin position="1"/>
        <end position="35"/>
    </location>
</feature>
<dbReference type="EMBL" id="SRMO01000071">
    <property type="protein sequence ID" value="TGG91853.1"/>
    <property type="molecule type" value="Genomic_DNA"/>
</dbReference>
<proteinExistence type="predicted"/>
<sequence length="595" mass="64109">MQPSARDGSALVQRQGSAVTGLAADPPPGPVPARHKWPAARAVVVRSRVGRGTPVSPGILFPAVLSRANANEWTDVAVVGAGIGGLTAAALLADAGLRVLVLEAHSQSGGCAGTFRRQRWTFDVGATQVAGLEPGGIHGRLFAHLGVEAPAADRLDPACVVHLPGEREGIPIWLDRRRWAEERLRQFPGSQRFWRLCGWLQQASWNFAGRDPVLPPRTPWDLSQLLAALRPDTLASGLFTRASVADLLRLCSCSTDRRLRQFLDLQLKLYSQEPAERTAALYGATVLAMAQQPLGLWHLQGSMQVLSDCLERALGRAGGVLRCGRRVTGLQSVTDGWQLQVEKAGPRSQSAEPRCVAAHQVVLNLPVQNLPELLGDQLPAAYRRRVEHLPEGSGALVLYGAVPRHLLPRNCPVHLQLLRDGERPMTDANSLFVSVSSEGDGRAPEGEATVIASSFTSPGSWQNLDRQQRQARKLALRQAMHEGLETLLGIRRDQFLHSELATPRAFAHYTGRRQGIVGGLAQRPELFGPFGFSTRLPLPAAWLVGDSVYPGEGTAGVSLAAVTLARQLLRQLGRTLVLPDRACQGNGGGGSLLLQ</sequence>
<organism evidence="3 4">
    <name type="scientific">Aphanocapsa feldmannii 277cV</name>
    <dbReference type="NCBI Taxonomy" id="2507553"/>
    <lineage>
        <taxon>Bacteria</taxon>
        <taxon>Bacillati</taxon>
        <taxon>Cyanobacteriota</taxon>
        <taxon>Cyanophyceae</taxon>
        <taxon>Oscillatoriophycideae</taxon>
        <taxon>Chroococcales</taxon>
        <taxon>Microcystaceae</taxon>
        <taxon>Aphanocapsa</taxon>
    </lineage>
</organism>
<name>A0A524RMJ5_9CHRO</name>
<protein>
    <submittedName>
        <fullName evidence="3">C-3',4' desaturase CrtD</fullName>
    </submittedName>
</protein>
<dbReference type="GO" id="GO:0016491">
    <property type="term" value="F:oxidoreductase activity"/>
    <property type="evidence" value="ECO:0007669"/>
    <property type="project" value="InterPro"/>
</dbReference>
<reference evidence="3 4" key="1">
    <citation type="journal article" date="2019" name="mSystems">
        <title>Life at home and on the roam: Genomic adaptions reflect the dual lifestyle of an intracellular, facultative symbiont.</title>
        <authorList>
            <person name="Burgsdorf I."/>
        </authorList>
    </citation>
    <scope>NUCLEOTIDE SEQUENCE [LARGE SCALE GENOMIC DNA]</scope>
    <source>
        <strain evidence="3">277cV</strain>
    </source>
</reference>
<dbReference type="InterPro" id="IPR014104">
    <property type="entry name" value="Myxoxanthophyll_desat_CrtD"/>
</dbReference>
<dbReference type="Gene3D" id="3.90.660.20">
    <property type="entry name" value="Protoporphyrinogen oxidase, mitochondrial, domain 2"/>
    <property type="match status" value="1"/>
</dbReference>
<dbReference type="AlphaFoldDB" id="A0A524RMJ5"/>
<dbReference type="InterPro" id="IPR036188">
    <property type="entry name" value="FAD/NAD-bd_sf"/>
</dbReference>
<accession>A0A524RMJ5</accession>
<dbReference type="Proteomes" id="UP000317990">
    <property type="component" value="Unassembled WGS sequence"/>
</dbReference>
<evidence type="ECO:0000259" key="2">
    <source>
        <dbReference type="Pfam" id="PF01593"/>
    </source>
</evidence>
<evidence type="ECO:0000313" key="4">
    <source>
        <dbReference type="Proteomes" id="UP000317990"/>
    </source>
</evidence>
<dbReference type="Pfam" id="PF01593">
    <property type="entry name" value="Amino_oxidase"/>
    <property type="match status" value="1"/>
</dbReference>
<dbReference type="InterPro" id="IPR045892">
    <property type="entry name" value="CrtISO-like"/>
</dbReference>
<comment type="caution">
    <text evidence="3">The sequence shown here is derived from an EMBL/GenBank/DDBJ whole genome shotgun (WGS) entry which is preliminary data.</text>
</comment>
<gene>
    <name evidence="3" type="primary">crtD</name>
    <name evidence="3" type="ORF">ERJ67_07605</name>
</gene>
<dbReference type="PANTHER" id="PTHR46313:SF3">
    <property type="entry name" value="PROLYCOPENE ISOMERASE, CHLOROPLASTIC"/>
    <property type="match status" value="1"/>
</dbReference>
<dbReference type="InterPro" id="IPR002937">
    <property type="entry name" value="Amino_oxidase"/>
</dbReference>
<evidence type="ECO:0000256" key="1">
    <source>
        <dbReference type="SAM" id="MobiDB-lite"/>
    </source>
</evidence>
<evidence type="ECO:0000313" key="3">
    <source>
        <dbReference type="EMBL" id="TGG91853.1"/>
    </source>
</evidence>
<dbReference type="Gene3D" id="3.50.50.60">
    <property type="entry name" value="FAD/NAD(P)-binding domain"/>
    <property type="match status" value="2"/>
</dbReference>
<dbReference type="SUPFAM" id="SSF51905">
    <property type="entry name" value="FAD/NAD(P)-binding domain"/>
    <property type="match status" value="1"/>
</dbReference>
<dbReference type="PANTHER" id="PTHR46313">
    <property type="match status" value="1"/>
</dbReference>
<dbReference type="NCBIfam" id="TIGR02733">
    <property type="entry name" value="desat_CrtD"/>
    <property type="match status" value="1"/>
</dbReference>
<feature type="domain" description="Amine oxidase" evidence="2">
    <location>
        <begin position="83"/>
        <end position="475"/>
    </location>
</feature>
<dbReference type="GO" id="GO:0016116">
    <property type="term" value="P:carotenoid metabolic process"/>
    <property type="evidence" value="ECO:0007669"/>
    <property type="project" value="InterPro"/>
</dbReference>